<sequence>MKRLVSQLTDKRTAFFGQGDSFNVIARRIEMKELVWQLRSAALLYDHVLFAAAFSWQSEAMVAALPFVEGLVRTGDILPVIRAPGVTRDAADYFDTRAEETAGFVHLPIYQIPALASEVARPTQRPIAIRLDHLGSQVHVDTKSVGAEFRQLWEWDCRNETDPFSVHNMLHSSTEVSNPELLTEAISRIAARDYFSRNVAMSGIQEIGVPQRLRSAILYRVTDLYLLANANACHSDLLATWRTFNESAVGPRGRLLGPLAFANVTLFLRVLEACGISSPLLGSLSDEELLAIKGSPEFMAFREAYHRLIEDAREEQQIYITLAWDKFRRRKQLEGGKRRMVALLRNVEKISAVVFAAALGAVIQQSTTTSQIILASGGAGAGVARVLGGLERMNTYPIDDMCRYISHHEYKRRLQRQLPEL</sequence>
<accession>A0ABV6P5C0</accession>
<name>A0ABV6P5C0_9ACTN</name>
<reference evidence="1 2" key="1">
    <citation type="submission" date="2024-09" db="EMBL/GenBank/DDBJ databases">
        <authorList>
            <person name="Sun Q."/>
            <person name="Mori K."/>
        </authorList>
    </citation>
    <scope>NUCLEOTIDE SEQUENCE [LARGE SCALE GENOMIC DNA]</scope>
    <source>
        <strain evidence="1 2">TBRC 2205</strain>
    </source>
</reference>
<proteinExistence type="predicted"/>
<comment type="caution">
    <text evidence="1">The sequence shown here is derived from an EMBL/GenBank/DDBJ whole genome shotgun (WGS) entry which is preliminary data.</text>
</comment>
<dbReference type="RefSeq" id="WP_377343678.1">
    <property type="nucleotide sequence ID" value="NZ_JBHLUE010000034.1"/>
</dbReference>
<organism evidence="1 2">
    <name type="scientific">Plantactinospora siamensis</name>
    <dbReference type="NCBI Taxonomy" id="555372"/>
    <lineage>
        <taxon>Bacteria</taxon>
        <taxon>Bacillati</taxon>
        <taxon>Actinomycetota</taxon>
        <taxon>Actinomycetes</taxon>
        <taxon>Micromonosporales</taxon>
        <taxon>Micromonosporaceae</taxon>
        <taxon>Plantactinospora</taxon>
    </lineage>
</organism>
<dbReference type="EMBL" id="JBHLUE010000034">
    <property type="protein sequence ID" value="MFC0568210.1"/>
    <property type="molecule type" value="Genomic_DNA"/>
</dbReference>
<evidence type="ECO:0000313" key="2">
    <source>
        <dbReference type="Proteomes" id="UP001589894"/>
    </source>
</evidence>
<protein>
    <submittedName>
        <fullName evidence="1">Uncharacterized protein</fullName>
    </submittedName>
</protein>
<gene>
    <name evidence="1" type="ORF">ACFFHU_29235</name>
</gene>
<keyword evidence="2" id="KW-1185">Reference proteome</keyword>
<dbReference type="Proteomes" id="UP001589894">
    <property type="component" value="Unassembled WGS sequence"/>
</dbReference>
<evidence type="ECO:0000313" key="1">
    <source>
        <dbReference type="EMBL" id="MFC0568210.1"/>
    </source>
</evidence>